<evidence type="ECO:0000259" key="4">
    <source>
        <dbReference type="PROSITE" id="PS50887"/>
    </source>
</evidence>
<dbReference type="EMBL" id="JAPCKI010000013">
    <property type="protein sequence ID" value="MDD2179472.1"/>
    <property type="molecule type" value="Genomic_DNA"/>
</dbReference>
<sequence>MREAKSHAASEIVLDERDRDAIEIGLLQVLIKRQRFSSSTAFLGFGFLAWLMSKTVPAPCLAGWVGGLALLELLNLSLLGRLQKGLDALARPQRWRWLRGLTVLFFFYGAAWGSATALPGLWLDAQLLQVILVGSVAVAMFSIHNLSAHWPMLSSFCMGMAAPLWVMGVLSAPGAPQSLWALGATVLTAMILLYGFSSYTVHRHDVEGSVMTRKLAQRLKQSNQELTEALQHVQQLATLDPLTHCLNRRALLDALQQEERRRSRCPVALGIVMLDLDHFKLINDTHGHAVGDAVLVATVARVKARLRETDLLARWGGEEFVCVLMQVHEESLMAKTQDLCTHLASAPLVHQPEGLTVTASWGVALWGEGESVQSCIDRADAALYRAKRAGRNRVSR</sequence>
<evidence type="ECO:0000313" key="5">
    <source>
        <dbReference type="EMBL" id="MDD2179472.1"/>
    </source>
</evidence>
<dbReference type="PANTHER" id="PTHR45138:SF9">
    <property type="entry name" value="DIGUANYLATE CYCLASE DGCM-RELATED"/>
    <property type="match status" value="1"/>
</dbReference>
<feature type="transmembrane region" description="Helical" evidence="3">
    <location>
        <begin position="36"/>
        <end position="55"/>
    </location>
</feature>
<dbReference type="InterPro" id="IPR043128">
    <property type="entry name" value="Rev_trsase/Diguanyl_cyclase"/>
</dbReference>
<keyword evidence="3" id="KW-0812">Transmembrane</keyword>
<reference evidence="5" key="1">
    <citation type="submission" date="2022-10" db="EMBL/GenBank/DDBJ databases">
        <title>Description of microaerobic benzene degrading bacteria.</title>
        <authorList>
            <person name="Bedics A."/>
            <person name="Tancsics A."/>
            <person name="Banerjee S."/>
        </authorList>
    </citation>
    <scope>NUCLEOTIDE SEQUENCE</scope>
    <source>
        <strain evidence="5">D2M1</strain>
    </source>
</reference>
<feature type="transmembrane region" description="Helical" evidence="3">
    <location>
        <begin position="101"/>
        <end position="121"/>
    </location>
</feature>
<evidence type="ECO:0000256" key="3">
    <source>
        <dbReference type="SAM" id="Phobius"/>
    </source>
</evidence>
<dbReference type="InterPro" id="IPR050469">
    <property type="entry name" value="Diguanylate_Cyclase"/>
</dbReference>
<dbReference type="Proteomes" id="UP001148932">
    <property type="component" value="Unassembled WGS sequence"/>
</dbReference>
<feature type="transmembrane region" description="Helical" evidence="3">
    <location>
        <begin position="127"/>
        <end position="146"/>
    </location>
</feature>
<accession>A0ABT5S0J8</accession>
<organism evidence="5 6">
    <name type="scientific">Acidovorax benzenivorans</name>
    <dbReference type="NCBI Taxonomy" id="2987520"/>
    <lineage>
        <taxon>Bacteria</taxon>
        <taxon>Pseudomonadati</taxon>
        <taxon>Pseudomonadota</taxon>
        <taxon>Betaproteobacteria</taxon>
        <taxon>Burkholderiales</taxon>
        <taxon>Comamonadaceae</taxon>
        <taxon>Acidovorax</taxon>
    </lineage>
</organism>
<dbReference type="SUPFAM" id="SSF55073">
    <property type="entry name" value="Nucleotide cyclase"/>
    <property type="match status" value="1"/>
</dbReference>
<name>A0ABT5S0J8_9BURK</name>
<dbReference type="RefSeq" id="WP_274112641.1">
    <property type="nucleotide sequence ID" value="NZ_JAPCKI010000013.1"/>
</dbReference>
<dbReference type="EC" id="2.7.7.65" evidence="1"/>
<feature type="transmembrane region" description="Helical" evidence="3">
    <location>
        <begin position="178"/>
        <end position="196"/>
    </location>
</feature>
<dbReference type="NCBIfam" id="TIGR00254">
    <property type="entry name" value="GGDEF"/>
    <property type="match status" value="1"/>
</dbReference>
<dbReference type="Gene3D" id="3.30.70.270">
    <property type="match status" value="1"/>
</dbReference>
<evidence type="ECO:0000256" key="1">
    <source>
        <dbReference type="ARBA" id="ARBA00012528"/>
    </source>
</evidence>
<feature type="domain" description="GGDEF" evidence="4">
    <location>
        <begin position="267"/>
        <end position="396"/>
    </location>
</feature>
<dbReference type="SMART" id="SM00267">
    <property type="entry name" value="GGDEF"/>
    <property type="match status" value="1"/>
</dbReference>
<dbReference type="InterPro" id="IPR000160">
    <property type="entry name" value="GGDEF_dom"/>
</dbReference>
<comment type="catalytic activity">
    <reaction evidence="2">
        <text>2 GTP = 3',3'-c-di-GMP + 2 diphosphate</text>
        <dbReference type="Rhea" id="RHEA:24898"/>
        <dbReference type="ChEBI" id="CHEBI:33019"/>
        <dbReference type="ChEBI" id="CHEBI:37565"/>
        <dbReference type="ChEBI" id="CHEBI:58805"/>
        <dbReference type="EC" id="2.7.7.65"/>
    </reaction>
</comment>
<evidence type="ECO:0000313" key="6">
    <source>
        <dbReference type="Proteomes" id="UP001148932"/>
    </source>
</evidence>
<comment type="caution">
    <text evidence="5">The sequence shown here is derived from an EMBL/GenBank/DDBJ whole genome shotgun (WGS) entry which is preliminary data.</text>
</comment>
<proteinExistence type="predicted"/>
<protein>
    <recommendedName>
        <fullName evidence="1">diguanylate cyclase</fullName>
        <ecNumber evidence="1">2.7.7.65</ecNumber>
    </recommendedName>
</protein>
<dbReference type="InterPro" id="IPR029787">
    <property type="entry name" value="Nucleotide_cyclase"/>
</dbReference>
<keyword evidence="3" id="KW-1133">Transmembrane helix</keyword>
<keyword evidence="6" id="KW-1185">Reference proteome</keyword>
<dbReference type="PANTHER" id="PTHR45138">
    <property type="entry name" value="REGULATORY COMPONENTS OF SENSORY TRANSDUCTION SYSTEM"/>
    <property type="match status" value="1"/>
</dbReference>
<keyword evidence="3" id="KW-0472">Membrane</keyword>
<dbReference type="CDD" id="cd01949">
    <property type="entry name" value="GGDEF"/>
    <property type="match status" value="1"/>
</dbReference>
<gene>
    <name evidence="5" type="ORF">OIN59_18700</name>
</gene>
<feature type="transmembrane region" description="Helical" evidence="3">
    <location>
        <begin position="153"/>
        <end position="172"/>
    </location>
</feature>
<dbReference type="PROSITE" id="PS50887">
    <property type="entry name" value="GGDEF"/>
    <property type="match status" value="1"/>
</dbReference>
<evidence type="ECO:0000256" key="2">
    <source>
        <dbReference type="ARBA" id="ARBA00034247"/>
    </source>
</evidence>
<feature type="transmembrane region" description="Helical" evidence="3">
    <location>
        <begin position="61"/>
        <end position="80"/>
    </location>
</feature>
<dbReference type="Pfam" id="PF00990">
    <property type="entry name" value="GGDEF"/>
    <property type="match status" value="1"/>
</dbReference>